<protein>
    <submittedName>
        <fullName evidence="1">Uncharacterized protein</fullName>
    </submittedName>
</protein>
<proteinExistence type="predicted"/>
<gene>
    <name evidence="1" type="ORF">M441DRAFT_449193</name>
</gene>
<keyword evidence="2" id="KW-1185">Reference proteome</keyword>
<organism evidence="1 2">
    <name type="scientific">Trichoderma asperellum (strain ATCC 204424 / CBS 433.97 / NBRC 101777)</name>
    <dbReference type="NCBI Taxonomy" id="1042311"/>
    <lineage>
        <taxon>Eukaryota</taxon>
        <taxon>Fungi</taxon>
        <taxon>Dikarya</taxon>
        <taxon>Ascomycota</taxon>
        <taxon>Pezizomycotina</taxon>
        <taxon>Sordariomycetes</taxon>
        <taxon>Hypocreomycetidae</taxon>
        <taxon>Hypocreales</taxon>
        <taxon>Hypocreaceae</taxon>
        <taxon>Trichoderma</taxon>
    </lineage>
</organism>
<evidence type="ECO:0000313" key="2">
    <source>
        <dbReference type="Proteomes" id="UP000240493"/>
    </source>
</evidence>
<accession>A0A2T3YUV4</accession>
<dbReference type="Proteomes" id="UP000240493">
    <property type="component" value="Unassembled WGS sequence"/>
</dbReference>
<reference evidence="1 2" key="1">
    <citation type="submission" date="2016-07" db="EMBL/GenBank/DDBJ databases">
        <title>Multiple horizontal gene transfer events from other fungi enriched the ability of initially mycotrophic Trichoderma (Ascomycota) to feed on dead plant biomass.</title>
        <authorList>
            <consortium name="DOE Joint Genome Institute"/>
            <person name="Aerts A."/>
            <person name="Atanasova L."/>
            <person name="Chenthamara K."/>
            <person name="Zhang J."/>
            <person name="Grujic M."/>
            <person name="Henrissat B."/>
            <person name="Kuo A."/>
            <person name="Salamov A."/>
            <person name="Lipzen A."/>
            <person name="Labutti K."/>
            <person name="Barry K."/>
            <person name="Miao Y."/>
            <person name="Rahimi M.J."/>
            <person name="Shen Q."/>
            <person name="Grigoriev I.V."/>
            <person name="Kubicek C.P."/>
            <person name="Druzhinina I.S."/>
        </authorList>
    </citation>
    <scope>NUCLEOTIDE SEQUENCE [LARGE SCALE GENOMIC DNA]</scope>
    <source>
        <strain evidence="1 2">CBS 433.97</strain>
    </source>
</reference>
<name>A0A2T3YUV4_TRIA4</name>
<evidence type="ECO:0000313" key="1">
    <source>
        <dbReference type="EMBL" id="PTB36353.1"/>
    </source>
</evidence>
<dbReference type="EMBL" id="KZ679270">
    <property type="protein sequence ID" value="PTB36353.1"/>
    <property type="molecule type" value="Genomic_DNA"/>
</dbReference>
<dbReference type="AlphaFoldDB" id="A0A2T3YUV4"/>
<sequence>MLGAVLTTRLAGNFPYPSLFGTFGLQLAWSSDPDYLSVQAATRSMDSPIAAVSGPCITFPVAAGPLARTLTQPVKRNLRNSGGHRGFRTK</sequence>